<evidence type="ECO:0000313" key="3">
    <source>
        <dbReference type="Proteomes" id="UP000230131"/>
    </source>
</evidence>
<dbReference type="Proteomes" id="UP000230131">
    <property type="component" value="Unassembled WGS sequence"/>
</dbReference>
<name>A0A2M7B7G4_9BACT</name>
<dbReference type="EMBL" id="PEVH01000061">
    <property type="protein sequence ID" value="PIU99020.1"/>
    <property type="molecule type" value="Genomic_DNA"/>
</dbReference>
<dbReference type="AlphaFoldDB" id="A0A2M7B7G4"/>
<evidence type="ECO:0000313" key="2">
    <source>
        <dbReference type="EMBL" id="PIU99020.1"/>
    </source>
</evidence>
<feature type="domain" description="Nmd3 N-terminal" evidence="1">
    <location>
        <begin position="59"/>
        <end position="154"/>
    </location>
</feature>
<gene>
    <name evidence="2" type="ORF">COS59_01995</name>
</gene>
<accession>A0A2M7B7G4</accession>
<dbReference type="InterPro" id="IPR007064">
    <property type="entry name" value="Nmd3_N"/>
</dbReference>
<protein>
    <recommendedName>
        <fullName evidence="1">Nmd3 N-terminal domain-containing protein</fullName>
    </recommendedName>
</protein>
<evidence type="ECO:0000259" key="1">
    <source>
        <dbReference type="Pfam" id="PF04981"/>
    </source>
</evidence>
<comment type="caution">
    <text evidence="2">The sequence shown here is derived from an EMBL/GenBank/DDBJ whole genome shotgun (WGS) entry which is preliminary data.</text>
</comment>
<sequence length="171" mass="19768">MRLTNKPYPSRFKDRQELKAKKGLKVCKSCQAVFYKKSWHHPGPEQSMVQDKSHLKPKTYNLKPSLCPACQMIKNHQFEGEIAITNFSENYPQELINLIKNFCQRAYEIDPMDRLIGIKKTKDGLIITTTENQLAVKLAKKIKDVFKKVQIKISYSSEPSEVVHIKLIMSS</sequence>
<reference evidence="3" key="1">
    <citation type="submission" date="2017-09" db="EMBL/GenBank/DDBJ databases">
        <title>Depth-based differentiation of microbial function through sediment-hosted aquifers and enrichment of novel symbionts in the deep terrestrial subsurface.</title>
        <authorList>
            <person name="Probst A.J."/>
            <person name="Ladd B."/>
            <person name="Jarett J.K."/>
            <person name="Geller-Mcgrath D.E."/>
            <person name="Sieber C.M.K."/>
            <person name="Emerson J.B."/>
            <person name="Anantharaman K."/>
            <person name="Thomas B.C."/>
            <person name="Malmstrom R."/>
            <person name="Stieglmeier M."/>
            <person name="Klingl A."/>
            <person name="Woyke T."/>
            <person name="Ryan C.M."/>
            <person name="Banfield J.F."/>
        </authorList>
    </citation>
    <scope>NUCLEOTIDE SEQUENCE [LARGE SCALE GENOMIC DNA]</scope>
</reference>
<dbReference type="Pfam" id="PF04981">
    <property type="entry name" value="NMD3"/>
    <property type="match status" value="1"/>
</dbReference>
<proteinExistence type="predicted"/>
<organism evidence="2 3">
    <name type="scientific">Candidatus Wolfebacteria bacterium CG03_land_8_20_14_0_80_36_15</name>
    <dbReference type="NCBI Taxonomy" id="1975067"/>
    <lineage>
        <taxon>Bacteria</taxon>
        <taxon>Candidatus Wolfeibacteriota</taxon>
    </lineage>
</organism>